<dbReference type="Proteomes" id="UP000636004">
    <property type="component" value="Unassembled WGS sequence"/>
</dbReference>
<dbReference type="Pfam" id="PF14305">
    <property type="entry name" value="ATPgrasp_TupA"/>
    <property type="match status" value="1"/>
</dbReference>
<gene>
    <name evidence="2" type="ORF">GCM10007028_04410</name>
</gene>
<name>A0A918QTZ8_9FLAO</name>
<dbReference type="AlphaFoldDB" id="A0A918QTZ8"/>
<keyword evidence="1" id="KW-0812">Transmembrane</keyword>
<keyword evidence="1" id="KW-0472">Membrane</keyword>
<reference evidence="2" key="1">
    <citation type="journal article" date="2014" name="Int. J. Syst. Evol. Microbiol.">
        <title>Complete genome sequence of Corynebacterium casei LMG S-19264T (=DSM 44701T), isolated from a smear-ripened cheese.</title>
        <authorList>
            <consortium name="US DOE Joint Genome Institute (JGI-PGF)"/>
            <person name="Walter F."/>
            <person name="Albersmeier A."/>
            <person name="Kalinowski J."/>
            <person name="Ruckert C."/>
        </authorList>
    </citation>
    <scope>NUCLEOTIDE SEQUENCE</scope>
    <source>
        <strain evidence="2">KCTC 12710</strain>
    </source>
</reference>
<keyword evidence="1" id="KW-1133">Transmembrane helix</keyword>
<dbReference type="RefSeq" id="WP_189359047.1">
    <property type="nucleotide sequence ID" value="NZ_BMWZ01000001.1"/>
</dbReference>
<dbReference type="GO" id="GO:0016740">
    <property type="term" value="F:transferase activity"/>
    <property type="evidence" value="ECO:0007669"/>
    <property type="project" value="UniProtKB-KW"/>
</dbReference>
<dbReference type="InterPro" id="IPR029465">
    <property type="entry name" value="ATPgrasp_TupA"/>
</dbReference>
<accession>A0A918QTZ8</accession>
<evidence type="ECO:0000313" key="3">
    <source>
        <dbReference type="Proteomes" id="UP000636004"/>
    </source>
</evidence>
<keyword evidence="3" id="KW-1185">Reference proteome</keyword>
<comment type="caution">
    <text evidence="2">The sequence shown here is derived from an EMBL/GenBank/DDBJ whole genome shotgun (WGS) entry which is preliminary data.</text>
</comment>
<dbReference type="EMBL" id="BMWZ01000001">
    <property type="protein sequence ID" value="GGZ70410.1"/>
    <property type="molecule type" value="Genomic_DNA"/>
</dbReference>
<reference evidence="2" key="2">
    <citation type="submission" date="2020-09" db="EMBL/GenBank/DDBJ databases">
        <authorList>
            <person name="Sun Q."/>
            <person name="Kim S."/>
        </authorList>
    </citation>
    <scope>NUCLEOTIDE SEQUENCE</scope>
    <source>
        <strain evidence="2">KCTC 12710</strain>
    </source>
</reference>
<feature type="transmembrane region" description="Helical" evidence="1">
    <location>
        <begin position="20"/>
        <end position="40"/>
    </location>
</feature>
<protein>
    <submittedName>
        <fullName evidence="2">Glycosyl transferase</fullName>
    </submittedName>
</protein>
<organism evidence="2 3">
    <name type="scientific">Algibacter mikhailovii</name>
    <dbReference type="NCBI Taxonomy" id="425498"/>
    <lineage>
        <taxon>Bacteria</taxon>
        <taxon>Pseudomonadati</taxon>
        <taxon>Bacteroidota</taxon>
        <taxon>Flavobacteriia</taxon>
        <taxon>Flavobacteriales</taxon>
        <taxon>Flavobacteriaceae</taxon>
        <taxon>Algibacter</taxon>
    </lineage>
</organism>
<keyword evidence="2" id="KW-0808">Transferase</keyword>
<proteinExistence type="predicted"/>
<evidence type="ECO:0000313" key="2">
    <source>
        <dbReference type="EMBL" id="GGZ70410.1"/>
    </source>
</evidence>
<sequence length="326" mass="38823">MKKIIDNIKVAYYAIKNSKIGYYPISLLLKIYYFPSYYLLPEKMVLKRRFKKHHKREIDLDNPRTLNEKIVWLELHDRTPLHTICADKYAVRNYIKEKIGNKYLVPLYYQTKRPEDIVPENLPEPPFIIKANHDSDGGVFVKNKENIEWHKVRTSLRRRLSKNYYPQSKQWQYKNIEPCIIVEKLLLDRNGNIPNDYKVHCFNGKVNMISVDVGRDSDDHYRNWYNAKWQREPYAWSSSKGEGKKTDPSDEDVDKPLTLDEMIVLSEKLSKPFCYVRVDWYDVDGKLYFGELTFHHDGGNRPILPEKYDEILGQKVILPMKQDEDK</sequence>
<evidence type="ECO:0000256" key="1">
    <source>
        <dbReference type="SAM" id="Phobius"/>
    </source>
</evidence>